<sequence length="79" mass="8766">MLSLSFAEYRSAFPEVPADSLFNRYLAYGGLPYTVKLDDPQDLADYLGGAFPSRGGHRVVSTYRPPPSMTVNGNRLRKP</sequence>
<evidence type="ECO:0000313" key="3">
    <source>
        <dbReference type="Proteomes" id="UP000330807"/>
    </source>
</evidence>
<accession>A0A5K1J8V1</accession>
<evidence type="ECO:0000256" key="1">
    <source>
        <dbReference type="SAM" id="MobiDB-lite"/>
    </source>
</evidence>
<dbReference type="Proteomes" id="UP000330807">
    <property type="component" value="Unassembled WGS sequence"/>
</dbReference>
<reference evidence="2 3" key="1">
    <citation type="submission" date="2019-10" db="EMBL/GenBank/DDBJ databases">
        <authorList>
            <person name="Wolf R A."/>
        </authorList>
    </citation>
    <scope>NUCLEOTIDE SEQUENCE [LARGE SCALE GENOMIC DNA]</scope>
    <source>
        <strain evidence="2">Collinsella_aerofaciens_AK_138A</strain>
    </source>
</reference>
<proteinExistence type="predicted"/>
<feature type="region of interest" description="Disordered" evidence="1">
    <location>
        <begin position="58"/>
        <end position="79"/>
    </location>
</feature>
<protein>
    <submittedName>
        <fullName evidence="2">Uncharacterized protein</fullName>
    </submittedName>
</protein>
<dbReference type="EMBL" id="CABWIH010000043">
    <property type="protein sequence ID" value="VWL99399.1"/>
    <property type="molecule type" value="Genomic_DNA"/>
</dbReference>
<dbReference type="AlphaFoldDB" id="A0A5K1J8V1"/>
<gene>
    <name evidence="2" type="ORF">LMKDKBCB_02094</name>
</gene>
<evidence type="ECO:0000313" key="2">
    <source>
        <dbReference type="EMBL" id="VWL99399.1"/>
    </source>
</evidence>
<organism evidence="2 3">
    <name type="scientific">Collinsella aerofaciens</name>
    <dbReference type="NCBI Taxonomy" id="74426"/>
    <lineage>
        <taxon>Bacteria</taxon>
        <taxon>Bacillati</taxon>
        <taxon>Actinomycetota</taxon>
        <taxon>Coriobacteriia</taxon>
        <taxon>Coriobacteriales</taxon>
        <taxon>Coriobacteriaceae</taxon>
        <taxon>Collinsella</taxon>
    </lineage>
</organism>
<name>A0A5K1J8V1_9ACTN</name>